<evidence type="ECO:0000313" key="2">
    <source>
        <dbReference type="Proteomes" id="UP000193240"/>
    </source>
</evidence>
<organism evidence="1 2">
    <name type="scientific">Epicoccum nigrum</name>
    <name type="common">Soil fungus</name>
    <name type="synonym">Epicoccum purpurascens</name>
    <dbReference type="NCBI Taxonomy" id="105696"/>
    <lineage>
        <taxon>Eukaryota</taxon>
        <taxon>Fungi</taxon>
        <taxon>Dikarya</taxon>
        <taxon>Ascomycota</taxon>
        <taxon>Pezizomycotina</taxon>
        <taxon>Dothideomycetes</taxon>
        <taxon>Pleosporomycetidae</taxon>
        <taxon>Pleosporales</taxon>
        <taxon>Pleosporineae</taxon>
        <taxon>Didymellaceae</taxon>
        <taxon>Epicoccum</taxon>
    </lineage>
</organism>
<name>A0A1Y2LTJ2_EPING</name>
<accession>A0A1Y2LTJ2</accession>
<evidence type="ECO:0000313" key="1">
    <source>
        <dbReference type="EMBL" id="OSS47120.1"/>
    </source>
</evidence>
<gene>
    <name evidence="1" type="ORF">B5807_09958</name>
</gene>
<reference evidence="1 2" key="1">
    <citation type="journal article" date="2017" name="Genome Announc.">
        <title>Genome sequence of the saprophytic ascomycete Epicoccum nigrum ICMP 19927 strain isolated from New Zealand.</title>
        <authorList>
            <person name="Fokin M."/>
            <person name="Fleetwood D."/>
            <person name="Weir B.S."/>
            <person name="Villas-Boas S.G."/>
        </authorList>
    </citation>
    <scope>NUCLEOTIDE SEQUENCE [LARGE SCALE GENOMIC DNA]</scope>
    <source>
        <strain evidence="1 2">ICMP 19927</strain>
    </source>
</reference>
<dbReference type="Proteomes" id="UP000193240">
    <property type="component" value="Unassembled WGS sequence"/>
</dbReference>
<sequence>MTDIRTSLPIPTQPWEAAKERLREGLLPHEQSLYSSATLENLFYDASSSQKTHARGSRIWRLQERLAPLVESLEEYGKAMDVFVNTYPLILSPLWGSLRLVLLIAAEAAKF</sequence>
<dbReference type="InParanoid" id="A0A1Y2LTJ2"/>
<dbReference type="EMBL" id="KZ107849">
    <property type="protein sequence ID" value="OSS47120.1"/>
    <property type="molecule type" value="Genomic_DNA"/>
</dbReference>
<dbReference type="STRING" id="105696.A0A1Y2LTJ2"/>
<protein>
    <submittedName>
        <fullName evidence="1">Uncharacterized protein</fullName>
    </submittedName>
</protein>
<dbReference type="AlphaFoldDB" id="A0A1Y2LTJ2"/>
<keyword evidence="2" id="KW-1185">Reference proteome</keyword>
<proteinExistence type="predicted"/>